<sequence length="831" mass="89041">MKHLLLSIILVLLGLATYGQFPYFNSLASSSTDITTFGNSNATSAGYPKFVNSYLYLTPNTNGMSGFAVFNKDAFPSNGGIHIEFEFSANPNTGTDGADGFSFFLYDSKINISASNAGPSGGAFGYSTSGGIQGLQDAYLGVSFDEYGNFKAYEAGKNGFSKTSTFFGSNNANSFRNHVTIRGAAGKDFKTYNPSLSTSYNDYYWGYPVLYTSSTQNNNISKYAGYLKTDATSQTNASSTSTDMTPGGTNNLLYGYSSSPISTSSYTIGSATLATDSTNADFRKAYIDITPVLTSGTTTVSGYSITVKIKHGNTLETMVNSFYYPVGTIKYVDNRNDANSTGTGVVTNINTTPPASFNIGFAGSTGGSSNNHAIRNLFISIPKAAISNDDYASTCINTSTTTVGSTSIYPLSNDNAYDNESILNNSNIEPSSFRFNANAANLLDSSSSTTPHQTITYDANGIMSTITTTNTSGIWTYTTSTKQLIYTRAANYKGIATVQYSITSSYTGLNNNTYRSKASTVYVALTGPRVTKDSTTTYLITSINGGSSTTGSQNVISNDTSFTYVSGNSSLTTTGASSINTNSFYFSNGDGTVNLGATSMTNTYGNWGFANNRVSFTPSSSFSGIAKTFYRISTSDGCLSDVDTVIFNYPYSLPVEYSKELTGTFTSTNNILLSWTTGVEVNNSYFEIMRSYDANTWDSIGKISSKFSNGNGSNASYSFTDNNFSKGSIYYKLRQVDLDGKSTYSKVISLQANNEKQTLLFPNPATSSITIQNASIGATYKLISMAGKIVNSGIVNNQQQTIDISTLPSGIYWIQIIINSKSISNLKFIKK</sequence>
<gene>
    <name evidence="2" type="ORF">E0W69_002050</name>
</gene>
<evidence type="ECO:0000313" key="3">
    <source>
        <dbReference type="Proteomes" id="UP000292424"/>
    </source>
</evidence>
<organism evidence="2 3">
    <name type="scientific">Rhizosphaericola mali</name>
    <dbReference type="NCBI Taxonomy" id="2545455"/>
    <lineage>
        <taxon>Bacteria</taxon>
        <taxon>Pseudomonadati</taxon>
        <taxon>Bacteroidota</taxon>
        <taxon>Chitinophagia</taxon>
        <taxon>Chitinophagales</taxon>
        <taxon>Chitinophagaceae</taxon>
        <taxon>Rhizosphaericola</taxon>
    </lineage>
</organism>
<proteinExistence type="predicted"/>
<reference evidence="2 3" key="1">
    <citation type="submission" date="2019-09" db="EMBL/GenBank/DDBJ databases">
        <title>Complete genome sequence of Arachidicoccus sp. B3-10 isolated from apple orchard soil.</title>
        <authorList>
            <person name="Kim H.S."/>
            <person name="Han K.-I."/>
            <person name="Suh M.K."/>
            <person name="Lee K.C."/>
            <person name="Eom M.K."/>
            <person name="Kim J.-S."/>
            <person name="Kang S.W."/>
            <person name="Sin Y."/>
            <person name="Lee J.-S."/>
        </authorList>
    </citation>
    <scope>NUCLEOTIDE SEQUENCE [LARGE SCALE GENOMIC DNA]</scope>
    <source>
        <strain evidence="2 3">B3-10</strain>
    </source>
</reference>
<protein>
    <submittedName>
        <fullName evidence="2">T9SS type A sorting domain-containing protein</fullName>
    </submittedName>
</protein>
<dbReference type="Gene3D" id="2.60.120.200">
    <property type="match status" value="1"/>
</dbReference>
<evidence type="ECO:0000313" key="2">
    <source>
        <dbReference type="EMBL" id="QES87495.1"/>
    </source>
</evidence>
<dbReference type="AlphaFoldDB" id="A0A5P2FWE0"/>
<dbReference type="KEGG" id="arac:E0W69_002050"/>
<dbReference type="RefSeq" id="WP_131328372.1">
    <property type="nucleotide sequence ID" value="NZ_CP044016.1"/>
</dbReference>
<accession>A0A5P2FWE0</accession>
<dbReference type="Pfam" id="PF18962">
    <property type="entry name" value="Por_Secre_tail"/>
    <property type="match status" value="1"/>
</dbReference>
<keyword evidence="3" id="KW-1185">Reference proteome</keyword>
<name>A0A5P2FWE0_9BACT</name>
<feature type="domain" description="Secretion system C-terminal sorting" evidence="1">
    <location>
        <begin position="760"/>
        <end position="826"/>
    </location>
</feature>
<dbReference type="GO" id="GO:0005975">
    <property type="term" value="P:carbohydrate metabolic process"/>
    <property type="evidence" value="ECO:0007669"/>
    <property type="project" value="UniProtKB-ARBA"/>
</dbReference>
<dbReference type="InterPro" id="IPR026444">
    <property type="entry name" value="Secre_tail"/>
</dbReference>
<dbReference type="NCBIfam" id="TIGR04183">
    <property type="entry name" value="Por_Secre_tail"/>
    <property type="match status" value="1"/>
</dbReference>
<dbReference type="Proteomes" id="UP000292424">
    <property type="component" value="Chromosome"/>
</dbReference>
<dbReference type="InterPro" id="IPR013320">
    <property type="entry name" value="ConA-like_dom_sf"/>
</dbReference>
<dbReference type="SUPFAM" id="SSF49899">
    <property type="entry name" value="Concanavalin A-like lectins/glucanases"/>
    <property type="match status" value="1"/>
</dbReference>
<dbReference type="EMBL" id="CP044016">
    <property type="protein sequence ID" value="QES87495.1"/>
    <property type="molecule type" value="Genomic_DNA"/>
</dbReference>
<dbReference type="GO" id="GO:0004553">
    <property type="term" value="F:hydrolase activity, hydrolyzing O-glycosyl compounds"/>
    <property type="evidence" value="ECO:0007669"/>
    <property type="project" value="UniProtKB-ARBA"/>
</dbReference>
<evidence type="ECO:0000259" key="1">
    <source>
        <dbReference type="Pfam" id="PF18962"/>
    </source>
</evidence>
<dbReference type="OrthoDB" id="9792152at2"/>